<keyword evidence="2" id="KW-1003">Cell membrane</keyword>
<dbReference type="InterPro" id="IPR011990">
    <property type="entry name" value="TPR-like_helical_dom_sf"/>
</dbReference>
<gene>
    <name evidence="11" type="ORF">AX660_22180</name>
</gene>
<evidence type="ECO:0000256" key="9">
    <source>
        <dbReference type="SAM" id="Phobius"/>
    </source>
</evidence>
<comment type="caution">
    <text evidence="11">The sequence shown here is derived from an EMBL/GenBank/DDBJ whole genome shotgun (WGS) entry which is preliminary data.</text>
</comment>
<evidence type="ECO:0000256" key="2">
    <source>
        <dbReference type="ARBA" id="ARBA00022475"/>
    </source>
</evidence>
<evidence type="ECO:0000256" key="5">
    <source>
        <dbReference type="ARBA" id="ARBA00023136"/>
    </source>
</evidence>
<feature type="transmembrane region" description="Helical" evidence="9">
    <location>
        <begin position="21"/>
        <end position="39"/>
    </location>
</feature>
<evidence type="ECO:0000256" key="7">
    <source>
        <dbReference type="ARBA" id="ARBA00024197"/>
    </source>
</evidence>
<keyword evidence="6" id="KW-0143">Chaperone</keyword>
<comment type="subcellular location">
    <subcellularLocation>
        <location evidence="1">Cell membrane</location>
        <topology evidence="1">Single-pass type II membrane protein</topology>
    </subcellularLocation>
</comment>
<keyword evidence="12" id="KW-1185">Reference proteome</keyword>
<dbReference type="SUPFAM" id="SSF48452">
    <property type="entry name" value="TPR-like"/>
    <property type="match status" value="1"/>
</dbReference>
<keyword evidence="4 9" id="KW-1133">Transmembrane helix</keyword>
<keyword evidence="5 9" id="KW-0472">Membrane</keyword>
<dbReference type="PANTHER" id="PTHR38035:SF1">
    <property type="entry name" value="ANCILLARY SECYEG TRANSLOCON SUBUNIT"/>
    <property type="match status" value="1"/>
</dbReference>
<dbReference type="STRING" id="1799789.AX660_22180"/>
<comment type="similarity">
    <text evidence="7">Belongs to the YfgM family.</text>
</comment>
<evidence type="ECO:0000256" key="4">
    <source>
        <dbReference type="ARBA" id="ARBA00022989"/>
    </source>
</evidence>
<evidence type="ECO:0000313" key="11">
    <source>
        <dbReference type="EMBL" id="KXI27427.1"/>
    </source>
</evidence>
<evidence type="ECO:0000256" key="3">
    <source>
        <dbReference type="ARBA" id="ARBA00022692"/>
    </source>
</evidence>
<reference evidence="12" key="1">
    <citation type="submission" date="2016-02" db="EMBL/GenBank/DDBJ databases">
        <authorList>
            <person name="Schultz-Johansen M."/>
            <person name="Glaring M.A."/>
            <person name="Bech P.K."/>
            <person name="Stougaard P."/>
        </authorList>
    </citation>
    <scope>NUCLEOTIDE SEQUENCE [LARGE SCALE GENOMIC DNA]</scope>
    <source>
        <strain evidence="12">S66</strain>
    </source>
</reference>
<dbReference type="RefSeq" id="WP_068380892.1">
    <property type="nucleotide sequence ID" value="NZ_LSNE01000011.1"/>
</dbReference>
<accession>A0A148KMA8</accession>
<dbReference type="GO" id="GO:0005886">
    <property type="term" value="C:plasma membrane"/>
    <property type="evidence" value="ECO:0007669"/>
    <property type="project" value="UniProtKB-SubCell"/>
</dbReference>
<dbReference type="AlphaFoldDB" id="A0A148KMA8"/>
<dbReference type="OrthoDB" id="9789675at2"/>
<proteinExistence type="inferred from homology"/>
<dbReference type="Gene3D" id="1.25.40.10">
    <property type="entry name" value="Tetratricopeptide repeat domain"/>
    <property type="match status" value="1"/>
</dbReference>
<evidence type="ECO:0000313" key="12">
    <source>
        <dbReference type="Proteomes" id="UP000070299"/>
    </source>
</evidence>
<name>A0A148KMA8_9ALTE</name>
<dbReference type="EMBL" id="LSNE01000011">
    <property type="protein sequence ID" value="KXI27427.1"/>
    <property type="molecule type" value="Genomic_DNA"/>
</dbReference>
<organism evidence="11 12">
    <name type="scientific">Paraglaciecola hydrolytica</name>
    <dbReference type="NCBI Taxonomy" id="1799789"/>
    <lineage>
        <taxon>Bacteria</taxon>
        <taxon>Pseudomonadati</taxon>
        <taxon>Pseudomonadota</taxon>
        <taxon>Gammaproteobacteria</taxon>
        <taxon>Alteromonadales</taxon>
        <taxon>Alteromonadaceae</taxon>
        <taxon>Paraglaciecola</taxon>
    </lineage>
</organism>
<evidence type="ECO:0000256" key="8">
    <source>
        <dbReference type="ARBA" id="ARBA00024235"/>
    </source>
</evidence>
<sequence length="211" mass="23357">MERYETEEQQVEAIKRFWKENGSALVIGAVLGLSGLYGWRYYNESQIEAQEAASVAFEKAEMDLVKDEKGFGAAQAYITEHGDTGYAYLMALQLAQQAIERKDLTEAAKQLTFVVEQAKMSAVQAIASIRLARVQLEQGQFEQALQSIEKITDEAFKGQTQEVKGDVYLAQQLIDKARAAYSAALEKNTNDRVLKMKLDSLASMTVAAANG</sequence>
<dbReference type="PANTHER" id="PTHR38035">
    <property type="entry name" value="UPF0070 PROTEIN YFGM"/>
    <property type="match status" value="1"/>
</dbReference>
<dbReference type="InterPro" id="IPR018704">
    <property type="entry name" value="SecYEG/CpoB_TPR"/>
</dbReference>
<protein>
    <recommendedName>
        <fullName evidence="8">Ancillary SecYEG translocon subunit</fullName>
    </recommendedName>
</protein>
<dbReference type="Pfam" id="PF09976">
    <property type="entry name" value="TPR_21"/>
    <property type="match status" value="1"/>
</dbReference>
<keyword evidence="3 9" id="KW-0812">Transmembrane</keyword>
<evidence type="ECO:0000259" key="10">
    <source>
        <dbReference type="Pfam" id="PF09976"/>
    </source>
</evidence>
<evidence type="ECO:0000256" key="6">
    <source>
        <dbReference type="ARBA" id="ARBA00023186"/>
    </source>
</evidence>
<dbReference type="PIRSF" id="PIRSF006170">
    <property type="entry name" value="YfgM"/>
    <property type="match status" value="1"/>
</dbReference>
<dbReference type="Proteomes" id="UP000070299">
    <property type="component" value="Unassembled WGS sequence"/>
</dbReference>
<feature type="domain" description="Ancillary SecYEG translocon subunit/Cell division coordinator CpoB TPR" evidence="10">
    <location>
        <begin position="15"/>
        <end position="202"/>
    </location>
</feature>
<evidence type="ECO:0000256" key="1">
    <source>
        <dbReference type="ARBA" id="ARBA00004401"/>
    </source>
</evidence>
<dbReference type="GO" id="GO:0044877">
    <property type="term" value="F:protein-containing complex binding"/>
    <property type="evidence" value="ECO:0007669"/>
    <property type="project" value="InterPro"/>
</dbReference>
<dbReference type="InterPro" id="IPR026039">
    <property type="entry name" value="YfgM"/>
</dbReference>